<organism evidence="2">
    <name type="scientific">Drosophila melanogaster</name>
    <name type="common">Fruit fly</name>
    <dbReference type="NCBI Taxonomy" id="7227"/>
    <lineage>
        <taxon>Eukaryota</taxon>
        <taxon>Metazoa</taxon>
        <taxon>Ecdysozoa</taxon>
        <taxon>Arthropoda</taxon>
        <taxon>Hexapoda</taxon>
        <taxon>Insecta</taxon>
        <taxon>Pterygota</taxon>
        <taxon>Neoptera</taxon>
        <taxon>Endopterygota</taxon>
        <taxon>Diptera</taxon>
        <taxon>Brachycera</taxon>
        <taxon>Muscomorpha</taxon>
        <taxon>Ephydroidea</taxon>
        <taxon>Drosophilidae</taxon>
        <taxon>Drosophila</taxon>
        <taxon>Sophophora</taxon>
    </lineage>
</organism>
<name>Q8IGE7_DROME</name>
<evidence type="ECO:0000256" key="1">
    <source>
        <dbReference type="SAM" id="MobiDB-lite"/>
    </source>
</evidence>
<proteinExistence type="evidence at transcript level"/>
<sequence length="71" mass="7416">MHFSFPLSRVSRIWYLSDTALGCQQLSIGPGAAATSSSSSAPAAAPARRHRSDLLSASATRLGKKNVSVKS</sequence>
<protein>
    <submittedName>
        <fullName evidence="2">RH38275p</fullName>
    </submittedName>
</protein>
<dbReference type="EMBL" id="BT001816">
    <property type="protein sequence ID" value="AAN71571.1"/>
    <property type="molecule type" value="mRNA"/>
</dbReference>
<reference evidence="2" key="1">
    <citation type="submission" date="2002-11" db="EMBL/GenBank/DDBJ databases">
        <authorList>
            <person name="Stapleton M."/>
            <person name="Brokstein P."/>
            <person name="Hong L."/>
            <person name="Agbayani A."/>
            <person name="Carlson J."/>
            <person name="Champe M."/>
            <person name="Chavez C."/>
            <person name="Dorsett V."/>
            <person name="Dresnek D."/>
            <person name="Farfan D."/>
            <person name="Frise E."/>
            <person name="George R."/>
            <person name="Gonzalez M."/>
            <person name="Guarin H."/>
            <person name="Kronmiller B."/>
            <person name="Li P."/>
            <person name="Liao G."/>
            <person name="Miranda A."/>
            <person name="Mungall C.J."/>
            <person name="Nunoo J."/>
            <person name="Pacleb J."/>
            <person name="Paragas V."/>
            <person name="Park S."/>
            <person name="Patel S."/>
            <person name="Phouanenavong S."/>
            <person name="Wan K."/>
            <person name="Yu C."/>
            <person name="Lewis S.E."/>
            <person name="Rubin G.M."/>
            <person name="Celniker S."/>
        </authorList>
    </citation>
    <scope>NUCLEOTIDE SEQUENCE</scope>
    <source>
        <strain evidence="2">Berkeley</strain>
    </source>
</reference>
<evidence type="ECO:0000313" key="2">
    <source>
        <dbReference type="EMBL" id="AAN71571.1"/>
    </source>
</evidence>
<accession>Q8IGE7</accession>
<feature type="compositionally biased region" description="Low complexity" evidence="1">
    <location>
        <begin position="32"/>
        <end position="46"/>
    </location>
</feature>
<dbReference type="AlphaFoldDB" id="Q8IGE7"/>
<feature type="region of interest" description="Disordered" evidence="1">
    <location>
        <begin position="30"/>
        <end position="56"/>
    </location>
</feature>